<protein>
    <submittedName>
        <fullName evidence="1">Uncharacterized protein</fullName>
    </submittedName>
</protein>
<keyword evidence="2" id="KW-1185">Reference proteome</keyword>
<evidence type="ECO:0000313" key="2">
    <source>
        <dbReference type="Proteomes" id="UP000475862"/>
    </source>
</evidence>
<organism evidence="1 2">
    <name type="scientific">Aphis glycines</name>
    <name type="common">Soybean aphid</name>
    <dbReference type="NCBI Taxonomy" id="307491"/>
    <lineage>
        <taxon>Eukaryota</taxon>
        <taxon>Metazoa</taxon>
        <taxon>Ecdysozoa</taxon>
        <taxon>Arthropoda</taxon>
        <taxon>Hexapoda</taxon>
        <taxon>Insecta</taxon>
        <taxon>Pterygota</taxon>
        <taxon>Neoptera</taxon>
        <taxon>Paraneoptera</taxon>
        <taxon>Hemiptera</taxon>
        <taxon>Sternorrhyncha</taxon>
        <taxon>Aphidomorpha</taxon>
        <taxon>Aphidoidea</taxon>
        <taxon>Aphididae</taxon>
        <taxon>Aphidini</taxon>
        <taxon>Aphis</taxon>
        <taxon>Aphis</taxon>
    </lineage>
</organism>
<proteinExistence type="predicted"/>
<gene>
    <name evidence="1" type="ORF">AGLY_005606</name>
</gene>
<comment type="caution">
    <text evidence="1">The sequence shown here is derived from an EMBL/GenBank/DDBJ whole genome shotgun (WGS) entry which is preliminary data.</text>
</comment>
<dbReference type="Proteomes" id="UP000475862">
    <property type="component" value="Unassembled WGS sequence"/>
</dbReference>
<sequence length="233" mass="27179">MLKKNIEMNYNSIGFSLYSTHGYILILHHNRDLWRVKRDNRDQSHKLETCSGVPGLSKCSYLYIDQKHANSTNDNHEEIKNAWHQETNVFTSSLGYWNRSYCKKKSKERPYMVLARPGVGKNIKIKINISITVNYLMRKIAFLFLSFLKSGTRGEQLMRNVSSSYISLFFVWENVKAIATIFRLFSKNSECFFASSVSTFFRNVFISSLMFQKRSTTRPLLSQRTLLCCSKSE</sequence>
<name>A0A6G0TVM2_APHGL</name>
<accession>A0A6G0TVM2</accession>
<dbReference type="AlphaFoldDB" id="A0A6G0TVM2"/>
<dbReference type="EMBL" id="VYZN01000016">
    <property type="protein sequence ID" value="KAE9538507.1"/>
    <property type="molecule type" value="Genomic_DNA"/>
</dbReference>
<reference evidence="1 2" key="1">
    <citation type="submission" date="2019-08" db="EMBL/GenBank/DDBJ databases">
        <title>The genome of the soybean aphid Biotype 1, its phylome, world population structure and adaptation to the North American continent.</title>
        <authorList>
            <person name="Giordano R."/>
            <person name="Donthu R.K."/>
            <person name="Hernandez A.G."/>
            <person name="Wright C.L."/>
            <person name="Zimin A.V."/>
        </authorList>
    </citation>
    <scope>NUCLEOTIDE SEQUENCE [LARGE SCALE GENOMIC DNA]</scope>
    <source>
        <tissue evidence="1">Whole aphids</tissue>
    </source>
</reference>
<evidence type="ECO:0000313" key="1">
    <source>
        <dbReference type="EMBL" id="KAE9538507.1"/>
    </source>
</evidence>